<gene>
    <name evidence="1" type="ORF">AVEN_58394_1</name>
</gene>
<sequence length="144" mass="16635">MSVGHDKSARQVVSLKAVALETGCRKTNPLRVEPKTGAKSKTRLPSYSSYSKWIFLNITSCYINRRQRDNMSSRFLVVDGPRLWYSHFDLCDSWSSSPKDRSARWRWVWVCQCQPVNDLPKGMATTLFSWCGVILNVQTYPMQH</sequence>
<evidence type="ECO:0000313" key="1">
    <source>
        <dbReference type="EMBL" id="GBM74520.1"/>
    </source>
</evidence>
<dbReference type="EMBL" id="BGPR01002502">
    <property type="protein sequence ID" value="GBM74520.1"/>
    <property type="molecule type" value="Genomic_DNA"/>
</dbReference>
<protein>
    <submittedName>
        <fullName evidence="1">Uncharacterized protein</fullName>
    </submittedName>
</protein>
<evidence type="ECO:0000313" key="2">
    <source>
        <dbReference type="Proteomes" id="UP000499080"/>
    </source>
</evidence>
<reference evidence="1 2" key="1">
    <citation type="journal article" date="2019" name="Sci. Rep.">
        <title>Orb-weaving spider Araneus ventricosus genome elucidates the spidroin gene catalogue.</title>
        <authorList>
            <person name="Kono N."/>
            <person name="Nakamura H."/>
            <person name="Ohtoshi R."/>
            <person name="Moran D.A.P."/>
            <person name="Shinohara A."/>
            <person name="Yoshida Y."/>
            <person name="Fujiwara M."/>
            <person name="Mori M."/>
            <person name="Tomita M."/>
            <person name="Arakawa K."/>
        </authorList>
    </citation>
    <scope>NUCLEOTIDE SEQUENCE [LARGE SCALE GENOMIC DNA]</scope>
</reference>
<comment type="caution">
    <text evidence="1">The sequence shown here is derived from an EMBL/GenBank/DDBJ whole genome shotgun (WGS) entry which is preliminary data.</text>
</comment>
<name>A0A4Y2IAH8_ARAVE</name>
<dbReference type="AlphaFoldDB" id="A0A4Y2IAH8"/>
<organism evidence="1 2">
    <name type="scientific">Araneus ventricosus</name>
    <name type="common">Orbweaver spider</name>
    <name type="synonym">Epeira ventricosa</name>
    <dbReference type="NCBI Taxonomy" id="182803"/>
    <lineage>
        <taxon>Eukaryota</taxon>
        <taxon>Metazoa</taxon>
        <taxon>Ecdysozoa</taxon>
        <taxon>Arthropoda</taxon>
        <taxon>Chelicerata</taxon>
        <taxon>Arachnida</taxon>
        <taxon>Araneae</taxon>
        <taxon>Araneomorphae</taxon>
        <taxon>Entelegynae</taxon>
        <taxon>Araneoidea</taxon>
        <taxon>Araneidae</taxon>
        <taxon>Araneus</taxon>
    </lineage>
</organism>
<proteinExistence type="predicted"/>
<keyword evidence="2" id="KW-1185">Reference proteome</keyword>
<dbReference type="Proteomes" id="UP000499080">
    <property type="component" value="Unassembled WGS sequence"/>
</dbReference>
<accession>A0A4Y2IAH8</accession>